<feature type="domain" description="Serine aminopeptidase S33" evidence="1">
    <location>
        <begin position="27"/>
        <end position="287"/>
    </location>
</feature>
<dbReference type="AlphaFoldDB" id="A0A7W9YUH0"/>
<dbReference type="Proteomes" id="UP000535501">
    <property type="component" value="Unassembled WGS sequence"/>
</dbReference>
<evidence type="ECO:0000259" key="1">
    <source>
        <dbReference type="Pfam" id="PF12146"/>
    </source>
</evidence>
<comment type="caution">
    <text evidence="2">The sequence shown here is derived from an EMBL/GenBank/DDBJ whole genome shotgun (WGS) entry which is preliminary data.</text>
</comment>
<dbReference type="RefSeq" id="WP_077546639.1">
    <property type="nucleotide sequence ID" value="NZ_JACHEJ010000001.1"/>
</dbReference>
<sequence>MFEETRRLESPTGASLAYRHQAASGAACGVLLICHGMVEHSGRYGDFAHSMGANGFHVYVHDHRGHGETTAPDAVRGRFAVRDGAAKALDDVWAMRNLATDAHPGLPVILFGHSMGGLIALNVASDHPEGFQGLAIWNSNFNQEVAGRLAQLVLHIEKALMGADVPSAILPRATFRSWGRSIPNWRTESDWLNSIPAEVDAYLADPLCGFDASISLWLDILRLTFRGPTVLGRLPRGLPIHLVGGEDDPATNKGREVLWLEDQFHRRGFQRVTSRIWPGTRHETLKEIVRREAMDDFVHWARAAVASQTE</sequence>
<evidence type="ECO:0000313" key="3">
    <source>
        <dbReference type="Proteomes" id="UP000535501"/>
    </source>
</evidence>
<dbReference type="InterPro" id="IPR051044">
    <property type="entry name" value="MAG_DAG_Lipase"/>
</dbReference>
<dbReference type="PANTHER" id="PTHR11614">
    <property type="entry name" value="PHOSPHOLIPASE-RELATED"/>
    <property type="match status" value="1"/>
</dbReference>
<reference evidence="2 3" key="1">
    <citation type="submission" date="2020-08" db="EMBL/GenBank/DDBJ databases">
        <title>Genomic Encyclopedia of Type Strains, Phase IV (KMG-IV): sequencing the most valuable type-strain genomes for metagenomic binning, comparative biology and taxonomic classification.</title>
        <authorList>
            <person name="Goeker M."/>
        </authorList>
    </citation>
    <scope>NUCLEOTIDE SEQUENCE [LARGE SCALE GENOMIC DNA]</scope>
    <source>
        <strain evidence="2 3">DSM 102134</strain>
    </source>
</reference>
<name>A0A7W9YUH0_9HYPH</name>
<dbReference type="Gene3D" id="3.40.50.1820">
    <property type="entry name" value="alpha/beta hydrolase"/>
    <property type="match status" value="1"/>
</dbReference>
<protein>
    <submittedName>
        <fullName evidence="2">Alpha-beta hydrolase superfamily lysophospholipase</fullName>
    </submittedName>
</protein>
<keyword evidence="3" id="KW-1185">Reference proteome</keyword>
<dbReference type="EMBL" id="JACHEJ010000001">
    <property type="protein sequence ID" value="MBB6178603.1"/>
    <property type="molecule type" value="Genomic_DNA"/>
</dbReference>
<dbReference type="Pfam" id="PF12146">
    <property type="entry name" value="Hydrolase_4"/>
    <property type="match status" value="1"/>
</dbReference>
<evidence type="ECO:0000313" key="2">
    <source>
        <dbReference type="EMBL" id="MBB6178603.1"/>
    </source>
</evidence>
<dbReference type="SUPFAM" id="SSF53474">
    <property type="entry name" value="alpha/beta-Hydrolases"/>
    <property type="match status" value="1"/>
</dbReference>
<dbReference type="InterPro" id="IPR022742">
    <property type="entry name" value="Hydrolase_4"/>
</dbReference>
<accession>A0A7W9YUH0</accession>
<keyword evidence="2" id="KW-0378">Hydrolase</keyword>
<proteinExistence type="predicted"/>
<dbReference type="InterPro" id="IPR029058">
    <property type="entry name" value="AB_hydrolase_fold"/>
</dbReference>
<gene>
    <name evidence="2" type="ORF">HNQ75_000546</name>
</gene>
<dbReference type="GO" id="GO:0016787">
    <property type="term" value="F:hydrolase activity"/>
    <property type="evidence" value="ECO:0007669"/>
    <property type="project" value="UniProtKB-KW"/>
</dbReference>
<organism evidence="2 3">
    <name type="scientific">Pseudorhizobium flavum</name>
    <dbReference type="NCBI Taxonomy" id="1335061"/>
    <lineage>
        <taxon>Bacteria</taxon>
        <taxon>Pseudomonadati</taxon>
        <taxon>Pseudomonadota</taxon>
        <taxon>Alphaproteobacteria</taxon>
        <taxon>Hyphomicrobiales</taxon>
        <taxon>Rhizobiaceae</taxon>
        <taxon>Rhizobium/Agrobacterium group</taxon>
        <taxon>Pseudorhizobium</taxon>
    </lineage>
</organism>